<dbReference type="AlphaFoldDB" id="A0A2P5IFF3"/>
<dbReference type="EMBL" id="MAVT02000015">
    <property type="protein sequence ID" value="POS81214.1"/>
    <property type="molecule type" value="Genomic_DNA"/>
</dbReference>
<evidence type="ECO:0000259" key="1">
    <source>
        <dbReference type="Pfam" id="PF20150"/>
    </source>
</evidence>
<dbReference type="Pfam" id="PF20150">
    <property type="entry name" value="2EXR"/>
    <property type="match status" value="1"/>
</dbReference>
<keyword evidence="3" id="KW-1185">Reference proteome</keyword>
<reference evidence="2" key="1">
    <citation type="submission" date="2017-09" db="EMBL/GenBank/DDBJ databases">
        <title>Polyketide synthases of a Diaporthe helianthi virulent isolate.</title>
        <authorList>
            <person name="Baroncelli R."/>
        </authorList>
    </citation>
    <scope>NUCLEOTIDE SEQUENCE [LARGE SCALE GENOMIC DNA]</scope>
    <source>
        <strain evidence="2">7/96</strain>
    </source>
</reference>
<accession>A0A2P5IFF3</accession>
<feature type="domain" description="2EXR" evidence="1">
    <location>
        <begin position="46"/>
        <end position="154"/>
    </location>
</feature>
<proteinExistence type="predicted"/>
<dbReference type="InterPro" id="IPR045518">
    <property type="entry name" value="2EXR"/>
</dbReference>
<dbReference type="PANTHER" id="PTHR35910">
    <property type="entry name" value="2EXR DOMAIN-CONTAINING PROTEIN"/>
    <property type="match status" value="1"/>
</dbReference>
<sequence>MSSPTGMENETSQLTLSSYHSPNLDSFLEEQAAIDPFRGGKKVKANFNTLPAEVRVKIYKMTWEPRRVRLARSWLAGQDDLLGCEARARTSDVHVYELFDEDQVTTVTTSRAQLPVTLWVNSESRHETLRHYEIAFACPRNGSSKIYFNFAIDELEMLCHSALRQIMSKEDLARVRELIVPMGFKNARASYNTLDTLRISCPVNELDEKIDELHTQGLASGLEPYRPDNLLENRGLRRLAESLQQEIAVAQGLPPKLLSVCPSLRKMHLLPTAACVHWPTGNIATREEEDDWFLRGGCTCLTCLFHWSYRHFAFLVADDPEEQVWSVGDRCPHGSGVDREVRLGQLTISWRACVDAGRAWGPDDIRCTERTVADWAVAGTAVDHKLSDHGDSEPMYVL</sequence>
<dbReference type="OrthoDB" id="3473305at2759"/>
<comment type="caution">
    <text evidence="2">The sequence shown here is derived from an EMBL/GenBank/DDBJ whole genome shotgun (WGS) entry which is preliminary data.</text>
</comment>
<dbReference type="PANTHER" id="PTHR35910:SF1">
    <property type="entry name" value="2EXR DOMAIN-CONTAINING PROTEIN"/>
    <property type="match status" value="1"/>
</dbReference>
<evidence type="ECO:0000313" key="2">
    <source>
        <dbReference type="EMBL" id="POS81214.1"/>
    </source>
</evidence>
<name>A0A2P5IFF3_DIAHE</name>
<organism evidence="2 3">
    <name type="scientific">Diaporthe helianthi</name>
    <dbReference type="NCBI Taxonomy" id="158607"/>
    <lineage>
        <taxon>Eukaryota</taxon>
        <taxon>Fungi</taxon>
        <taxon>Dikarya</taxon>
        <taxon>Ascomycota</taxon>
        <taxon>Pezizomycotina</taxon>
        <taxon>Sordariomycetes</taxon>
        <taxon>Sordariomycetidae</taxon>
        <taxon>Diaporthales</taxon>
        <taxon>Diaporthaceae</taxon>
        <taxon>Diaporthe</taxon>
    </lineage>
</organism>
<evidence type="ECO:0000313" key="3">
    <source>
        <dbReference type="Proteomes" id="UP000094444"/>
    </source>
</evidence>
<gene>
    <name evidence="2" type="ORF">DHEL01_v200368</name>
</gene>
<dbReference type="Proteomes" id="UP000094444">
    <property type="component" value="Unassembled WGS sequence"/>
</dbReference>
<dbReference type="InParanoid" id="A0A2P5IFF3"/>
<protein>
    <recommendedName>
        <fullName evidence="1">2EXR domain-containing protein</fullName>
    </recommendedName>
</protein>